<evidence type="ECO:0000313" key="1">
    <source>
        <dbReference type="EMBL" id="SVB48111.1"/>
    </source>
</evidence>
<protein>
    <submittedName>
        <fullName evidence="1">Uncharacterized protein</fullName>
    </submittedName>
</protein>
<organism evidence="1">
    <name type="scientific">marine metagenome</name>
    <dbReference type="NCBI Taxonomy" id="408172"/>
    <lineage>
        <taxon>unclassified sequences</taxon>
        <taxon>metagenomes</taxon>
        <taxon>ecological metagenomes</taxon>
    </lineage>
</organism>
<gene>
    <name evidence="1" type="ORF">METZ01_LOCUS200965</name>
</gene>
<proteinExistence type="predicted"/>
<feature type="non-terminal residue" evidence="1">
    <location>
        <position position="1"/>
    </location>
</feature>
<dbReference type="AlphaFoldDB" id="A0A382EDN6"/>
<name>A0A382EDN6_9ZZZZ</name>
<sequence>HIISVTERLLVTARAEQIPNI</sequence>
<reference evidence="1" key="1">
    <citation type="submission" date="2018-05" db="EMBL/GenBank/DDBJ databases">
        <authorList>
            <person name="Lanie J.A."/>
            <person name="Ng W.-L."/>
            <person name="Kazmierczak K.M."/>
            <person name="Andrzejewski T.M."/>
            <person name="Davidsen T.M."/>
            <person name="Wayne K.J."/>
            <person name="Tettelin H."/>
            <person name="Glass J.I."/>
            <person name="Rusch D."/>
            <person name="Podicherti R."/>
            <person name="Tsui H.-C.T."/>
            <person name="Winkler M.E."/>
        </authorList>
    </citation>
    <scope>NUCLEOTIDE SEQUENCE</scope>
</reference>
<accession>A0A382EDN6</accession>
<dbReference type="EMBL" id="UINC01043702">
    <property type="protein sequence ID" value="SVB48111.1"/>
    <property type="molecule type" value="Genomic_DNA"/>
</dbReference>